<keyword evidence="4" id="KW-0521">NADP</keyword>
<evidence type="ECO:0000256" key="2">
    <source>
        <dbReference type="ARBA" id="ARBA00022630"/>
    </source>
</evidence>
<dbReference type="OMA" id="LYQHVVW"/>
<dbReference type="GO" id="GO:0004499">
    <property type="term" value="F:N,N-dimethylaniline monooxygenase activity"/>
    <property type="evidence" value="ECO:0007669"/>
    <property type="project" value="InterPro"/>
</dbReference>
<comment type="similarity">
    <text evidence="1">Belongs to the FMO family.</text>
</comment>
<dbReference type="InterPro" id="IPR020946">
    <property type="entry name" value="Flavin_mOase-like"/>
</dbReference>
<dbReference type="InterPro" id="IPR036188">
    <property type="entry name" value="FAD/NAD-bd_sf"/>
</dbReference>
<protein>
    <recommendedName>
        <fullName evidence="8">FAD/NAD(P)-binding domain-containing protein</fullName>
    </recommendedName>
</protein>
<gene>
    <name evidence="6" type="ORF">B5807_07382</name>
</gene>
<dbReference type="Proteomes" id="UP000193240">
    <property type="component" value="Unassembled WGS sequence"/>
</dbReference>
<keyword evidence="5" id="KW-0560">Oxidoreductase</keyword>
<evidence type="ECO:0008006" key="8">
    <source>
        <dbReference type="Google" id="ProtNLM"/>
    </source>
</evidence>
<reference evidence="6 7" key="1">
    <citation type="journal article" date="2017" name="Genome Announc.">
        <title>Genome sequence of the saprophytic ascomycete Epicoccum nigrum ICMP 19927 strain isolated from New Zealand.</title>
        <authorList>
            <person name="Fokin M."/>
            <person name="Fleetwood D."/>
            <person name="Weir B.S."/>
            <person name="Villas-Boas S.G."/>
        </authorList>
    </citation>
    <scope>NUCLEOTIDE SEQUENCE [LARGE SCALE GENOMIC DNA]</scope>
    <source>
        <strain evidence="6 7">ICMP 19927</strain>
    </source>
</reference>
<dbReference type="PIRSF" id="PIRSF000332">
    <property type="entry name" value="FMO"/>
    <property type="match status" value="1"/>
</dbReference>
<dbReference type="InParanoid" id="A0A1Y2LWR1"/>
<evidence type="ECO:0000256" key="1">
    <source>
        <dbReference type="ARBA" id="ARBA00009183"/>
    </source>
</evidence>
<dbReference type="EMBL" id="KZ107848">
    <property type="protein sequence ID" value="OSS47398.1"/>
    <property type="molecule type" value="Genomic_DNA"/>
</dbReference>
<keyword evidence="3" id="KW-0274">FAD</keyword>
<evidence type="ECO:0000256" key="5">
    <source>
        <dbReference type="ARBA" id="ARBA00023002"/>
    </source>
</evidence>
<dbReference type="GO" id="GO:0050661">
    <property type="term" value="F:NADP binding"/>
    <property type="evidence" value="ECO:0007669"/>
    <property type="project" value="InterPro"/>
</dbReference>
<accession>A0A1Y2LWR1</accession>
<dbReference type="SUPFAM" id="SSF51905">
    <property type="entry name" value="FAD/NAD(P)-binding domain"/>
    <property type="match status" value="2"/>
</dbReference>
<evidence type="ECO:0000256" key="4">
    <source>
        <dbReference type="ARBA" id="ARBA00022857"/>
    </source>
</evidence>
<dbReference type="GO" id="GO:0050660">
    <property type="term" value="F:flavin adenine dinucleotide binding"/>
    <property type="evidence" value="ECO:0007669"/>
    <property type="project" value="InterPro"/>
</dbReference>
<dbReference type="AlphaFoldDB" id="A0A1Y2LWR1"/>
<keyword evidence="7" id="KW-1185">Reference proteome</keyword>
<organism evidence="6 7">
    <name type="scientific">Epicoccum nigrum</name>
    <name type="common">Soil fungus</name>
    <name type="synonym">Epicoccum purpurascens</name>
    <dbReference type="NCBI Taxonomy" id="105696"/>
    <lineage>
        <taxon>Eukaryota</taxon>
        <taxon>Fungi</taxon>
        <taxon>Dikarya</taxon>
        <taxon>Ascomycota</taxon>
        <taxon>Pezizomycotina</taxon>
        <taxon>Dothideomycetes</taxon>
        <taxon>Pleosporomycetidae</taxon>
        <taxon>Pleosporales</taxon>
        <taxon>Pleosporineae</taxon>
        <taxon>Didymellaceae</taxon>
        <taxon>Epicoccum</taxon>
    </lineage>
</organism>
<dbReference type="InterPro" id="IPR000960">
    <property type="entry name" value="Flavin_mOase"/>
</dbReference>
<dbReference type="Gene3D" id="3.50.50.60">
    <property type="entry name" value="FAD/NAD(P)-binding domain"/>
    <property type="match status" value="2"/>
</dbReference>
<evidence type="ECO:0000313" key="7">
    <source>
        <dbReference type="Proteomes" id="UP000193240"/>
    </source>
</evidence>
<sequence length="484" mass="54007">MGVKRVAVIGLGPSGAITIDALAQEQAFDVIRVFERREAPGGCWLEDKNPPPNLLPEDLPALATRTGDATLPSPTELPARQPRIAQARHAESSVYPYLETNVDSLAMSFSAEPISSQRSQLSMAKHGPDTPFRSHAVIRGYVESLVRRNRYERLVSYNTSVELAEKVGGEWRLVLRKEGEDGDDDEWWEERFDAVVVASGHFNVPYIPHIEGLAELERAHPGAVKHSKMFRGREAYRGKKVVIVGASVSGADIAYDLTTTAQTPIYAVTLGHKANGYFGDAAFHHPSIVQKPSISHITSSPTQRGGTVHFIDGTSAPNIDHLIFGTGYSWSLPFLPSVQVRNNRVPNLYQHVVYTPDPSLLFVGAVGAGLTFKIFEWQAVLAARILANRASLPPLPAQQKWEEDRIKEKGDGPGFSMVFPQFEEYFEEVRRLAGTEGPGRQLPRFEKRWVEVFMQGHERRKEWWRRENERARGEAGGERVRAML</sequence>
<evidence type="ECO:0000256" key="3">
    <source>
        <dbReference type="ARBA" id="ARBA00022827"/>
    </source>
</evidence>
<keyword evidence="2" id="KW-0285">Flavoprotein</keyword>
<evidence type="ECO:0000313" key="6">
    <source>
        <dbReference type="EMBL" id="OSS47398.1"/>
    </source>
</evidence>
<proteinExistence type="inferred from homology"/>
<dbReference type="PRINTS" id="PR00419">
    <property type="entry name" value="ADXRDTASE"/>
</dbReference>
<dbReference type="InterPro" id="IPR050346">
    <property type="entry name" value="FMO-like"/>
</dbReference>
<dbReference type="PANTHER" id="PTHR23023">
    <property type="entry name" value="DIMETHYLANILINE MONOOXYGENASE"/>
    <property type="match status" value="1"/>
</dbReference>
<name>A0A1Y2LWR1_EPING</name>
<dbReference type="Pfam" id="PF00743">
    <property type="entry name" value="FMO-like"/>
    <property type="match status" value="2"/>
</dbReference>